<evidence type="ECO:0000313" key="2">
    <source>
        <dbReference type="EMBL" id="SVC78953.1"/>
    </source>
</evidence>
<keyword evidence="1" id="KW-0472">Membrane</keyword>
<name>A0A382Q024_9ZZZZ</name>
<keyword evidence="1" id="KW-0812">Transmembrane</keyword>
<feature type="non-terminal residue" evidence="2">
    <location>
        <position position="1"/>
    </location>
</feature>
<accession>A0A382Q024</accession>
<evidence type="ECO:0000256" key="1">
    <source>
        <dbReference type="SAM" id="Phobius"/>
    </source>
</evidence>
<dbReference type="AlphaFoldDB" id="A0A382Q024"/>
<sequence length="231" mass="25281">VLDGNWRNVVDRGLSPIGKNLHRAGITADVVTITGILMAVAASISVAFGSLRLGFVLLVMTGISDALDGPVAKASGAASLRGAFFDSVSDRLTDALLLGGIAWFLVGDEPGYTVMLPVSVMFVSLLISYQRAKAESLGLEAKGGLMERAERFIVLAIGLLFSEALIVILWVMLVLSTFTALQRFVKVWKQASAVRDTSLHQNSERRRQLRLDRRKERRQRLAERRSSQRQG</sequence>
<reference evidence="2" key="1">
    <citation type="submission" date="2018-05" db="EMBL/GenBank/DDBJ databases">
        <authorList>
            <person name="Lanie J.A."/>
            <person name="Ng W.-L."/>
            <person name="Kazmierczak K.M."/>
            <person name="Andrzejewski T.M."/>
            <person name="Davidsen T.M."/>
            <person name="Wayne K.J."/>
            <person name="Tettelin H."/>
            <person name="Glass J.I."/>
            <person name="Rusch D."/>
            <person name="Podicherti R."/>
            <person name="Tsui H.-C.T."/>
            <person name="Winkler M.E."/>
        </authorList>
    </citation>
    <scope>NUCLEOTIDE SEQUENCE</scope>
</reference>
<feature type="transmembrane region" description="Helical" evidence="1">
    <location>
        <begin position="152"/>
        <end position="175"/>
    </location>
</feature>
<feature type="transmembrane region" description="Helical" evidence="1">
    <location>
        <begin position="30"/>
        <end position="51"/>
    </location>
</feature>
<feature type="transmembrane region" description="Helical" evidence="1">
    <location>
        <begin position="112"/>
        <end position="132"/>
    </location>
</feature>
<dbReference type="GO" id="GO:0016780">
    <property type="term" value="F:phosphotransferase activity, for other substituted phosphate groups"/>
    <property type="evidence" value="ECO:0007669"/>
    <property type="project" value="InterPro"/>
</dbReference>
<proteinExistence type="predicted"/>
<protein>
    <recommendedName>
        <fullName evidence="3">CDP-alcohol phosphatidyltransferase family protein</fullName>
    </recommendedName>
</protein>
<organism evidence="2">
    <name type="scientific">marine metagenome</name>
    <dbReference type="NCBI Taxonomy" id="408172"/>
    <lineage>
        <taxon>unclassified sequences</taxon>
        <taxon>metagenomes</taxon>
        <taxon>ecological metagenomes</taxon>
    </lineage>
</organism>
<dbReference type="GO" id="GO:0016020">
    <property type="term" value="C:membrane"/>
    <property type="evidence" value="ECO:0007669"/>
    <property type="project" value="InterPro"/>
</dbReference>
<gene>
    <name evidence="2" type="ORF">METZ01_LOCUS331807</name>
</gene>
<dbReference type="InterPro" id="IPR000462">
    <property type="entry name" value="CDP-OH_P_trans"/>
</dbReference>
<evidence type="ECO:0008006" key="3">
    <source>
        <dbReference type="Google" id="ProtNLM"/>
    </source>
</evidence>
<dbReference type="GO" id="GO:0008654">
    <property type="term" value="P:phospholipid biosynthetic process"/>
    <property type="evidence" value="ECO:0007669"/>
    <property type="project" value="InterPro"/>
</dbReference>
<keyword evidence="1" id="KW-1133">Transmembrane helix</keyword>
<dbReference type="Gene3D" id="1.20.120.1760">
    <property type="match status" value="1"/>
</dbReference>
<dbReference type="Pfam" id="PF01066">
    <property type="entry name" value="CDP-OH_P_transf"/>
    <property type="match status" value="1"/>
</dbReference>
<dbReference type="InterPro" id="IPR043130">
    <property type="entry name" value="CDP-OH_PTrfase_TM_dom"/>
</dbReference>
<dbReference type="EMBL" id="UINC01111037">
    <property type="protein sequence ID" value="SVC78953.1"/>
    <property type="molecule type" value="Genomic_DNA"/>
</dbReference>